<evidence type="ECO:0000313" key="2">
    <source>
        <dbReference type="Proteomes" id="UP000266861"/>
    </source>
</evidence>
<reference evidence="1 2" key="1">
    <citation type="submission" date="2018-08" db="EMBL/GenBank/DDBJ databases">
        <title>Genome and evolution of the arbuscular mycorrhizal fungus Diversispora epigaea (formerly Glomus versiforme) and its bacterial endosymbionts.</title>
        <authorList>
            <person name="Sun X."/>
            <person name="Fei Z."/>
            <person name="Harrison M."/>
        </authorList>
    </citation>
    <scope>NUCLEOTIDE SEQUENCE [LARGE SCALE GENOMIC DNA]</scope>
    <source>
        <strain evidence="1 2">IT104</strain>
    </source>
</reference>
<evidence type="ECO:0000313" key="1">
    <source>
        <dbReference type="EMBL" id="RHZ83479.1"/>
    </source>
</evidence>
<proteinExistence type="predicted"/>
<accession>A0A397J594</accession>
<protein>
    <submittedName>
        <fullName evidence="1">Uncharacterized protein</fullName>
    </submittedName>
</protein>
<sequence length="136" mass="15669">MEHLFLHQGHRKKYEDVEKFWRQIESEISIDLAETQVACEFIHRSASVVDTALINVEEKMKQNRKRVPYSPNVEGECSTRKSRKITCDSEVNRHYVIISDDEDALDSSNFSDSLNSTYSDNNNKKASNINAISDDI</sequence>
<keyword evidence="2" id="KW-1185">Reference proteome</keyword>
<organism evidence="1 2">
    <name type="scientific">Diversispora epigaea</name>
    <dbReference type="NCBI Taxonomy" id="1348612"/>
    <lineage>
        <taxon>Eukaryota</taxon>
        <taxon>Fungi</taxon>
        <taxon>Fungi incertae sedis</taxon>
        <taxon>Mucoromycota</taxon>
        <taxon>Glomeromycotina</taxon>
        <taxon>Glomeromycetes</taxon>
        <taxon>Diversisporales</taxon>
        <taxon>Diversisporaceae</taxon>
        <taxon>Diversispora</taxon>
    </lineage>
</organism>
<comment type="caution">
    <text evidence="1">The sequence shown here is derived from an EMBL/GenBank/DDBJ whole genome shotgun (WGS) entry which is preliminary data.</text>
</comment>
<dbReference type="AlphaFoldDB" id="A0A397J594"/>
<dbReference type="EMBL" id="PQFF01000088">
    <property type="protein sequence ID" value="RHZ83479.1"/>
    <property type="molecule type" value="Genomic_DNA"/>
</dbReference>
<dbReference type="OrthoDB" id="10482140at2759"/>
<name>A0A397J594_9GLOM</name>
<dbReference type="Proteomes" id="UP000266861">
    <property type="component" value="Unassembled WGS sequence"/>
</dbReference>
<gene>
    <name evidence="1" type="ORF">Glove_92g18</name>
</gene>